<dbReference type="GO" id="GO:0005524">
    <property type="term" value="F:ATP binding"/>
    <property type="evidence" value="ECO:0007669"/>
    <property type="project" value="UniProtKB-KW"/>
</dbReference>
<evidence type="ECO:0000256" key="3">
    <source>
        <dbReference type="ARBA" id="ARBA00022475"/>
    </source>
</evidence>
<dbReference type="Gene3D" id="3.40.50.300">
    <property type="entry name" value="P-loop containing nucleotide triphosphate hydrolases"/>
    <property type="match status" value="2"/>
</dbReference>
<keyword evidence="4" id="KW-0762">Sugar transport</keyword>
<dbReference type="InterPro" id="IPR003593">
    <property type="entry name" value="AAA+_ATPase"/>
</dbReference>
<dbReference type="RefSeq" id="WP_244891292.1">
    <property type="nucleotide sequence ID" value="NZ_FNZH01000019.1"/>
</dbReference>
<dbReference type="CDD" id="cd03215">
    <property type="entry name" value="ABC_Carb_Monos_II"/>
    <property type="match status" value="1"/>
</dbReference>
<evidence type="ECO:0000259" key="10">
    <source>
        <dbReference type="PROSITE" id="PS50893"/>
    </source>
</evidence>
<evidence type="ECO:0000256" key="2">
    <source>
        <dbReference type="ARBA" id="ARBA00022448"/>
    </source>
</evidence>
<dbReference type="CDD" id="cd03216">
    <property type="entry name" value="ABC_Carb_Monos_I"/>
    <property type="match status" value="1"/>
</dbReference>
<sequence length="512" mass="56286">MKQPTEALLRVDSISKSFAGIQALQQVSLDLYPGKVTAILGENGAGKSTLMKIISGVYADYQGRLFYAGEPVTFTDPKSAQDRGISMIHQELNLIPQLCIRENVFLGREPRTSLGFLDVKTMREQCQALLERVGLALDPDTPVEQLKVGQQQLVEIAKALSLDSQVLIMDEPTSAISENEVAVLFRIIRTLKKEGKAIAYISHKLDELFEIADNYVVLRDGKLIETGALKDTSSDALIRKMVGRELQLHRNDRSSVSSDCLLQVRDLALTDPNREQRYLLKAIDFDLYKGEVLGLFGLMGAGRTELLEALFGLRPGQVEGSIALGGRNGPFRRPKEAMQAGLGLVPEDRKQEGLVLGMDIAQNTSLAVLDELVSGGWIQEGKEAQLAEKYRRELQIKTTGIRQRVENLSGGNQQKVVLAKWLATKPKVLLLDEPTRGIDIPAKNEIYKLIRNLATEGLGLLVVSSELPEILAVADRVLVLSEGRLTATIPIDESTSEDRILAAAIPKKHPSP</sequence>
<reference evidence="12" key="1">
    <citation type="submission" date="2016-10" db="EMBL/GenBank/DDBJ databases">
        <authorList>
            <person name="Varghese N."/>
            <person name="Submissions S."/>
        </authorList>
    </citation>
    <scope>NUCLEOTIDE SEQUENCE [LARGE SCALE GENOMIC DNA]</scope>
    <source>
        <strain evidence="12">IBRC-M 10761</strain>
    </source>
</reference>
<evidence type="ECO:0000313" key="11">
    <source>
        <dbReference type="EMBL" id="SEJ82102.1"/>
    </source>
</evidence>
<evidence type="ECO:0000256" key="7">
    <source>
        <dbReference type="ARBA" id="ARBA00022840"/>
    </source>
</evidence>
<dbReference type="Proteomes" id="UP000199403">
    <property type="component" value="Unassembled WGS sequence"/>
</dbReference>
<dbReference type="GO" id="GO:0016887">
    <property type="term" value="F:ATP hydrolysis activity"/>
    <property type="evidence" value="ECO:0007669"/>
    <property type="project" value="InterPro"/>
</dbReference>
<keyword evidence="9" id="KW-0472">Membrane</keyword>
<dbReference type="Pfam" id="PF00005">
    <property type="entry name" value="ABC_tran"/>
    <property type="match status" value="2"/>
</dbReference>
<feature type="domain" description="ABC transporter" evidence="10">
    <location>
        <begin position="262"/>
        <end position="507"/>
    </location>
</feature>
<evidence type="ECO:0000256" key="8">
    <source>
        <dbReference type="ARBA" id="ARBA00022967"/>
    </source>
</evidence>
<organism evidence="11 12">
    <name type="scientific">Cyclobacterium xiamenense</name>
    <dbReference type="NCBI Taxonomy" id="1297121"/>
    <lineage>
        <taxon>Bacteria</taxon>
        <taxon>Pseudomonadati</taxon>
        <taxon>Bacteroidota</taxon>
        <taxon>Cytophagia</taxon>
        <taxon>Cytophagales</taxon>
        <taxon>Cyclobacteriaceae</taxon>
        <taxon>Cyclobacterium</taxon>
    </lineage>
</organism>
<dbReference type="InterPro" id="IPR050107">
    <property type="entry name" value="ABC_carbohydrate_import_ATPase"/>
</dbReference>
<dbReference type="AlphaFoldDB" id="A0A1H7C4W5"/>
<proteinExistence type="predicted"/>
<evidence type="ECO:0000313" key="12">
    <source>
        <dbReference type="Proteomes" id="UP000199403"/>
    </source>
</evidence>
<evidence type="ECO:0000256" key="5">
    <source>
        <dbReference type="ARBA" id="ARBA00022737"/>
    </source>
</evidence>
<dbReference type="PROSITE" id="PS50893">
    <property type="entry name" value="ABC_TRANSPORTER_2"/>
    <property type="match status" value="2"/>
</dbReference>
<dbReference type="InterPro" id="IPR027417">
    <property type="entry name" value="P-loop_NTPase"/>
</dbReference>
<keyword evidence="12" id="KW-1185">Reference proteome</keyword>
<keyword evidence="6" id="KW-0547">Nucleotide-binding</keyword>
<comment type="subcellular location">
    <subcellularLocation>
        <location evidence="1">Cell membrane</location>
        <topology evidence="1">Peripheral membrane protein</topology>
    </subcellularLocation>
</comment>
<evidence type="ECO:0000256" key="4">
    <source>
        <dbReference type="ARBA" id="ARBA00022597"/>
    </source>
</evidence>
<keyword evidence="5" id="KW-0677">Repeat</keyword>
<dbReference type="STRING" id="1416801.SAMN05192553_1195"/>
<dbReference type="EMBL" id="FNZH01000019">
    <property type="protein sequence ID" value="SEJ82102.1"/>
    <property type="molecule type" value="Genomic_DNA"/>
</dbReference>
<evidence type="ECO:0000256" key="9">
    <source>
        <dbReference type="ARBA" id="ARBA00023136"/>
    </source>
</evidence>
<gene>
    <name evidence="11" type="ORF">SAMN05192553_1195</name>
</gene>
<dbReference type="SMART" id="SM00382">
    <property type="entry name" value="AAA"/>
    <property type="match status" value="2"/>
</dbReference>
<keyword evidence="8" id="KW-1278">Translocase</keyword>
<dbReference type="GO" id="GO:0005886">
    <property type="term" value="C:plasma membrane"/>
    <property type="evidence" value="ECO:0007669"/>
    <property type="project" value="UniProtKB-SubCell"/>
</dbReference>
<protein>
    <submittedName>
        <fullName evidence="11">Monosaccharide ABC transporter ATP-binding protein, CUT2 family</fullName>
    </submittedName>
</protein>
<dbReference type="PANTHER" id="PTHR43790">
    <property type="entry name" value="CARBOHYDRATE TRANSPORT ATP-BINDING PROTEIN MG119-RELATED"/>
    <property type="match status" value="1"/>
</dbReference>
<dbReference type="SUPFAM" id="SSF52540">
    <property type="entry name" value="P-loop containing nucleoside triphosphate hydrolases"/>
    <property type="match status" value="2"/>
</dbReference>
<dbReference type="PROSITE" id="PS00211">
    <property type="entry name" value="ABC_TRANSPORTER_1"/>
    <property type="match status" value="1"/>
</dbReference>
<dbReference type="InterPro" id="IPR003439">
    <property type="entry name" value="ABC_transporter-like_ATP-bd"/>
</dbReference>
<evidence type="ECO:0000256" key="1">
    <source>
        <dbReference type="ARBA" id="ARBA00004202"/>
    </source>
</evidence>
<keyword evidence="3" id="KW-1003">Cell membrane</keyword>
<keyword evidence="7 11" id="KW-0067">ATP-binding</keyword>
<dbReference type="FunFam" id="3.40.50.300:FF:000127">
    <property type="entry name" value="Ribose import ATP-binding protein RbsA"/>
    <property type="match status" value="1"/>
</dbReference>
<accession>A0A1H7C4W5</accession>
<dbReference type="PANTHER" id="PTHR43790:SF3">
    <property type="entry name" value="D-ALLOSE IMPORT ATP-BINDING PROTEIN ALSA-RELATED"/>
    <property type="match status" value="1"/>
</dbReference>
<dbReference type="InterPro" id="IPR017871">
    <property type="entry name" value="ABC_transporter-like_CS"/>
</dbReference>
<evidence type="ECO:0000256" key="6">
    <source>
        <dbReference type="ARBA" id="ARBA00022741"/>
    </source>
</evidence>
<name>A0A1H7C4W5_9BACT</name>
<keyword evidence="2" id="KW-0813">Transport</keyword>
<feature type="domain" description="ABC transporter" evidence="10">
    <location>
        <begin position="9"/>
        <end position="245"/>
    </location>
</feature>